<gene>
    <name evidence="2" type="ORF">SAMN05660841_03033</name>
</gene>
<protein>
    <submittedName>
        <fullName evidence="2">Uncharacterized protein</fullName>
    </submittedName>
</protein>
<keyword evidence="3" id="KW-1185">Reference proteome</keyword>
<organism evidence="2 3">
    <name type="scientific">Sphingobacterium nematocida</name>
    <dbReference type="NCBI Taxonomy" id="1513896"/>
    <lineage>
        <taxon>Bacteria</taxon>
        <taxon>Pseudomonadati</taxon>
        <taxon>Bacteroidota</taxon>
        <taxon>Sphingobacteriia</taxon>
        <taxon>Sphingobacteriales</taxon>
        <taxon>Sphingobacteriaceae</taxon>
        <taxon>Sphingobacterium</taxon>
    </lineage>
</organism>
<evidence type="ECO:0000313" key="3">
    <source>
        <dbReference type="Proteomes" id="UP000190150"/>
    </source>
</evidence>
<evidence type="ECO:0000313" key="2">
    <source>
        <dbReference type="EMBL" id="SKB91254.1"/>
    </source>
</evidence>
<keyword evidence="1" id="KW-1133">Transmembrane helix</keyword>
<dbReference type="AlphaFoldDB" id="A0A1T5F4V8"/>
<keyword evidence="1" id="KW-0472">Membrane</keyword>
<evidence type="ECO:0000256" key="1">
    <source>
        <dbReference type="SAM" id="Phobius"/>
    </source>
</evidence>
<name>A0A1T5F4V8_9SPHI</name>
<reference evidence="3" key="1">
    <citation type="submission" date="2017-02" db="EMBL/GenBank/DDBJ databases">
        <authorList>
            <person name="Varghese N."/>
            <person name="Submissions S."/>
        </authorList>
    </citation>
    <scope>NUCLEOTIDE SEQUENCE [LARGE SCALE GENOMIC DNA]</scope>
    <source>
        <strain evidence="3">DSM 24091</strain>
    </source>
</reference>
<dbReference type="EMBL" id="FUZF01000014">
    <property type="protein sequence ID" value="SKB91254.1"/>
    <property type="molecule type" value="Genomic_DNA"/>
</dbReference>
<feature type="transmembrane region" description="Helical" evidence="1">
    <location>
        <begin position="34"/>
        <end position="57"/>
    </location>
</feature>
<dbReference type="Proteomes" id="UP000190150">
    <property type="component" value="Unassembled WGS sequence"/>
</dbReference>
<accession>A0A1T5F4V8</accession>
<keyword evidence="1" id="KW-0812">Transmembrane</keyword>
<proteinExistence type="predicted"/>
<sequence length="67" mass="8107">MAYGICRLKQLIVDPEKYLMMKIHRNQLPVDKTYMLIVILILCHQSRINLYLAIGYWKKNMMWLHAK</sequence>